<dbReference type="EMBL" id="JAGHQL010000030">
    <property type="protein sequence ID" value="KAH0543585.1"/>
    <property type="molecule type" value="Genomic_DNA"/>
</dbReference>
<feature type="domain" description="ABC transporter" evidence="11">
    <location>
        <begin position="670"/>
        <end position="904"/>
    </location>
</feature>
<evidence type="ECO:0000256" key="2">
    <source>
        <dbReference type="ARBA" id="ARBA00022448"/>
    </source>
</evidence>
<evidence type="ECO:0000256" key="4">
    <source>
        <dbReference type="ARBA" id="ARBA00022741"/>
    </source>
</evidence>
<feature type="region of interest" description="Disordered" evidence="9">
    <location>
        <begin position="54"/>
        <end position="82"/>
    </location>
</feature>
<evidence type="ECO:0000256" key="10">
    <source>
        <dbReference type="SAM" id="Phobius"/>
    </source>
</evidence>
<dbReference type="Gene3D" id="3.40.50.300">
    <property type="entry name" value="P-loop containing nucleotide triphosphate hydrolases"/>
    <property type="match status" value="1"/>
</dbReference>
<dbReference type="Gene3D" id="1.20.1560.10">
    <property type="entry name" value="ABC transporter type 1, transmembrane domain"/>
    <property type="match status" value="1"/>
</dbReference>
<feature type="transmembrane region" description="Helical" evidence="10">
    <location>
        <begin position="448"/>
        <end position="468"/>
    </location>
</feature>
<dbReference type="InterPro" id="IPR003439">
    <property type="entry name" value="ABC_transporter-like_ATP-bd"/>
</dbReference>
<accession>A0A9P8I0S2</accession>
<feature type="transmembrane region" description="Helical" evidence="10">
    <location>
        <begin position="91"/>
        <end position="114"/>
    </location>
</feature>
<feature type="transmembrane region" description="Helical" evidence="10">
    <location>
        <begin position="209"/>
        <end position="228"/>
    </location>
</feature>
<evidence type="ECO:0000256" key="9">
    <source>
        <dbReference type="SAM" id="MobiDB-lite"/>
    </source>
</evidence>
<evidence type="ECO:0008006" key="15">
    <source>
        <dbReference type="Google" id="ProtNLM"/>
    </source>
</evidence>
<dbReference type="GO" id="GO:0005524">
    <property type="term" value="F:ATP binding"/>
    <property type="evidence" value="ECO:0007669"/>
    <property type="project" value="UniProtKB-KW"/>
</dbReference>
<evidence type="ECO:0000256" key="7">
    <source>
        <dbReference type="ARBA" id="ARBA00023136"/>
    </source>
</evidence>
<evidence type="ECO:0000256" key="1">
    <source>
        <dbReference type="ARBA" id="ARBA00004141"/>
    </source>
</evidence>
<evidence type="ECO:0000256" key="6">
    <source>
        <dbReference type="ARBA" id="ARBA00022989"/>
    </source>
</evidence>
<feature type="region of interest" description="Disordered" evidence="9">
    <location>
        <begin position="913"/>
        <end position="945"/>
    </location>
</feature>
<dbReference type="Pfam" id="PF00664">
    <property type="entry name" value="ABC_membrane"/>
    <property type="match status" value="1"/>
</dbReference>
<organism evidence="13 14">
    <name type="scientific">Glutinoglossum americanum</name>
    <dbReference type="NCBI Taxonomy" id="1670608"/>
    <lineage>
        <taxon>Eukaryota</taxon>
        <taxon>Fungi</taxon>
        <taxon>Dikarya</taxon>
        <taxon>Ascomycota</taxon>
        <taxon>Pezizomycotina</taxon>
        <taxon>Geoglossomycetes</taxon>
        <taxon>Geoglossales</taxon>
        <taxon>Geoglossaceae</taxon>
        <taxon>Glutinoglossum</taxon>
    </lineage>
</organism>
<feature type="region of interest" description="Disordered" evidence="9">
    <location>
        <begin position="253"/>
        <end position="292"/>
    </location>
</feature>
<dbReference type="GO" id="GO:0005774">
    <property type="term" value="C:vacuolar membrane"/>
    <property type="evidence" value="ECO:0007669"/>
    <property type="project" value="TreeGrafter"/>
</dbReference>
<keyword evidence="14" id="KW-1185">Reference proteome</keyword>
<dbReference type="GO" id="GO:0000041">
    <property type="term" value="P:transition metal ion transport"/>
    <property type="evidence" value="ECO:0007669"/>
    <property type="project" value="UniProtKB-ARBA"/>
</dbReference>
<keyword evidence="5" id="KW-0067">ATP-binding</keyword>
<dbReference type="PROSITE" id="PS50893">
    <property type="entry name" value="ABC_TRANSPORTER_2"/>
    <property type="match status" value="1"/>
</dbReference>
<dbReference type="GO" id="GO:0140359">
    <property type="term" value="F:ABC-type transporter activity"/>
    <property type="evidence" value="ECO:0007669"/>
    <property type="project" value="InterPro"/>
</dbReference>
<gene>
    <name evidence="13" type="ORF">FGG08_002146</name>
</gene>
<dbReference type="InterPro" id="IPR017871">
    <property type="entry name" value="ABC_transporter-like_CS"/>
</dbReference>
<dbReference type="InterPro" id="IPR003593">
    <property type="entry name" value="AAA+_ATPase"/>
</dbReference>
<dbReference type="InterPro" id="IPR036640">
    <property type="entry name" value="ABC1_TM_sf"/>
</dbReference>
<dbReference type="OrthoDB" id="6500128at2759"/>
<comment type="caution">
    <text evidence="13">The sequence shown here is derived from an EMBL/GenBank/DDBJ whole genome shotgun (WGS) entry which is preliminary data.</text>
</comment>
<dbReference type="SMART" id="SM00382">
    <property type="entry name" value="AAA"/>
    <property type="match status" value="1"/>
</dbReference>
<dbReference type="CDD" id="cd18583">
    <property type="entry name" value="ABC_6TM_HMT1"/>
    <property type="match status" value="1"/>
</dbReference>
<feature type="transmembrane region" description="Helical" evidence="10">
    <location>
        <begin position="474"/>
        <end position="493"/>
    </location>
</feature>
<dbReference type="CDD" id="cd03253">
    <property type="entry name" value="ABCC_ATM1_transporter"/>
    <property type="match status" value="1"/>
</dbReference>
<dbReference type="InterPro" id="IPR027417">
    <property type="entry name" value="P-loop_NTPase"/>
</dbReference>
<dbReference type="SUPFAM" id="SSF52540">
    <property type="entry name" value="P-loop containing nucleoside triphosphate hydrolases"/>
    <property type="match status" value="1"/>
</dbReference>
<evidence type="ECO:0000313" key="14">
    <source>
        <dbReference type="Proteomes" id="UP000698800"/>
    </source>
</evidence>
<dbReference type="Pfam" id="PF00005">
    <property type="entry name" value="ABC_tran"/>
    <property type="match status" value="1"/>
</dbReference>
<dbReference type="Proteomes" id="UP000698800">
    <property type="component" value="Unassembled WGS sequence"/>
</dbReference>
<evidence type="ECO:0000256" key="8">
    <source>
        <dbReference type="ARBA" id="ARBA00024363"/>
    </source>
</evidence>
<dbReference type="InterPro" id="IPR011527">
    <property type="entry name" value="ABC1_TM_dom"/>
</dbReference>
<feature type="compositionally biased region" description="Basic and acidic residues" evidence="9">
    <location>
        <begin position="279"/>
        <end position="289"/>
    </location>
</feature>
<dbReference type="SUPFAM" id="SSF90123">
    <property type="entry name" value="ABC transporter transmembrane region"/>
    <property type="match status" value="1"/>
</dbReference>
<keyword evidence="6 10" id="KW-1133">Transmembrane helix</keyword>
<keyword evidence="3 10" id="KW-0812">Transmembrane</keyword>
<dbReference type="PANTHER" id="PTHR24221">
    <property type="entry name" value="ATP-BINDING CASSETTE SUB-FAMILY B"/>
    <property type="match status" value="1"/>
</dbReference>
<feature type="transmembrane region" description="Helical" evidence="10">
    <location>
        <begin position="126"/>
        <end position="144"/>
    </location>
</feature>
<evidence type="ECO:0000256" key="5">
    <source>
        <dbReference type="ARBA" id="ARBA00022840"/>
    </source>
</evidence>
<keyword evidence="7 10" id="KW-0472">Membrane</keyword>
<feature type="transmembrane region" description="Helical" evidence="10">
    <location>
        <begin position="156"/>
        <end position="177"/>
    </location>
</feature>
<dbReference type="PANTHER" id="PTHR24221:SF651">
    <property type="entry name" value="HEAVY METAL TOLERANCE PROTEIN"/>
    <property type="match status" value="1"/>
</dbReference>
<evidence type="ECO:0000259" key="12">
    <source>
        <dbReference type="PROSITE" id="PS50929"/>
    </source>
</evidence>
<dbReference type="PROSITE" id="PS00211">
    <property type="entry name" value="ABC_TRANSPORTER_1"/>
    <property type="match status" value="1"/>
</dbReference>
<dbReference type="PROSITE" id="PS50929">
    <property type="entry name" value="ABC_TM1F"/>
    <property type="match status" value="1"/>
</dbReference>
<feature type="domain" description="ABC transmembrane type-1" evidence="12">
    <location>
        <begin position="330"/>
        <end position="636"/>
    </location>
</feature>
<dbReference type="FunFam" id="1.20.1560.10:FF:000050">
    <property type="entry name" value="Vacuolar ABC heavy metal transporter (Hmt1)"/>
    <property type="match status" value="1"/>
</dbReference>
<feature type="compositionally biased region" description="Basic and acidic residues" evidence="9">
    <location>
        <begin position="913"/>
        <end position="922"/>
    </location>
</feature>
<dbReference type="AlphaFoldDB" id="A0A9P8I0S2"/>
<dbReference type="InterPro" id="IPR039421">
    <property type="entry name" value="Type_1_exporter"/>
</dbReference>
<proteinExistence type="inferred from homology"/>
<dbReference type="GO" id="GO:0016887">
    <property type="term" value="F:ATP hydrolysis activity"/>
    <property type="evidence" value="ECO:0007669"/>
    <property type="project" value="InterPro"/>
</dbReference>
<keyword evidence="2" id="KW-0813">Transport</keyword>
<reference evidence="13" key="1">
    <citation type="submission" date="2021-03" db="EMBL/GenBank/DDBJ databases">
        <title>Comparative genomics and phylogenomic investigation of the class Geoglossomycetes provide insights into ecological specialization and systematics.</title>
        <authorList>
            <person name="Melie T."/>
            <person name="Pirro S."/>
            <person name="Miller A.N."/>
            <person name="Quandt A."/>
        </authorList>
    </citation>
    <scope>NUCLEOTIDE SEQUENCE</scope>
    <source>
        <strain evidence="13">GBOQ0MN5Z8</strain>
    </source>
</reference>
<evidence type="ECO:0000256" key="3">
    <source>
        <dbReference type="ARBA" id="ARBA00022692"/>
    </source>
</evidence>
<evidence type="ECO:0000313" key="13">
    <source>
        <dbReference type="EMBL" id="KAH0543585.1"/>
    </source>
</evidence>
<protein>
    <recommendedName>
        <fullName evidence="15">Heavy metal tolerance protein</fullName>
    </recommendedName>
</protein>
<feature type="transmembrane region" description="Helical" evidence="10">
    <location>
        <begin position="583"/>
        <end position="601"/>
    </location>
</feature>
<dbReference type="FunFam" id="3.40.50.300:FF:000186">
    <property type="entry name" value="ATP-binding cassette sub-family B member 7, mitochondrial"/>
    <property type="match status" value="1"/>
</dbReference>
<sequence length="945" mass="105208">MLPSDPVSDPWLSAKIASRILLYTHFAYPLVVLVFFLIAFTANSILTASAVTEPSNANGPGGKPLPANKTTASSREHRKNQREVSPLRKAIFNWLSIAVIATFVGNAVNVIVHALTERGWWCGESVAIYVVSSVFLYSLILISLIDAHPSPTAAHLSTWILAVILESLLFGASVALFTSKHYDHYVNNKSDVLRTGPSMWELTELTIDIGRIIFLFALVGLYLLFVTFRDWKTPKILRNDHNPGEVTSLLHRTNSDGEGANGDAETNGVSYGSTLNSPHEPHRSSKEEPAGWARPTTVPAKNWWEYIRGYTLFFPYLWPAKSQRLQITMIICFALVILQRGINVLVPHQLGVVTNILSGENGAEPRLPWVEICLYVFYRFMQGNMGVLGAVRSYLWIPIGQYSYQSLSTSAFEHVHSLSLDFHLGKKTGEVLSALSKGNSINTFLEQVTFQVVPMLVDLGVAVAYFLIVFDAYYALVVAIITFCYLYITIRMAQWRADIRRQMVNASREEDAVKYAPIAPASPVSSYLPAVTRNDSMISYETVKYFNAESYEFNRYREAVRVFQSAEYKVLFSLNVMNVTQNMVFTVGLLISCFIAAYQVTADQRKVGSFVALLAYMAQLQGPLNFFGTFYRSIQSAMINSERMLELFKEKPTVVDDPDAKTLPYCNGEIRFEDVHFSYDVRKPALNGLSFVSPPGTTTALVGESGGGKSTVFRLLFRFYNAQSGSIKIDGHNVRDTTIDSVRKNIGVVPQDTVLFNETLMYNLKYANPLATDEQVYDACRAASIHERILGFPDGYATKVGERGLRLSGGEKQRVAIARTILKDPKIILLDEATAALDSETEQNIQSALQQLSKGRTMLVIAHRLSTITNADQILCLHEGHIVERGTHTELLKRKGRYASMWKKQIRAEKATKEAKALREAADAIADTPAEQSEDDGNGHHGGAK</sequence>
<comment type="similarity">
    <text evidence="8">Belongs to the ABC transporter superfamily. ABCB family. Heavy Metal importer (TC 3.A.1.210) subfamily.</text>
</comment>
<comment type="subcellular location">
    <subcellularLocation>
        <location evidence="1">Membrane</location>
        <topology evidence="1">Multi-pass membrane protein</topology>
    </subcellularLocation>
</comment>
<feature type="transmembrane region" description="Helical" evidence="10">
    <location>
        <begin position="20"/>
        <end position="40"/>
    </location>
</feature>
<evidence type="ECO:0000259" key="11">
    <source>
        <dbReference type="PROSITE" id="PS50893"/>
    </source>
</evidence>
<keyword evidence="4" id="KW-0547">Nucleotide-binding</keyword>
<feature type="compositionally biased region" description="Polar residues" evidence="9">
    <location>
        <begin position="267"/>
        <end position="277"/>
    </location>
</feature>
<name>A0A9P8I0S2_9PEZI</name>